<dbReference type="GO" id="GO:0005829">
    <property type="term" value="C:cytosol"/>
    <property type="evidence" value="ECO:0007669"/>
    <property type="project" value="TreeGrafter"/>
</dbReference>
<dbReference type="InterPro" id="IPR036390">
    <property type="entry name" value="WH_DNA-bd_sf"/>
</dbReference>
<dbReference type="Gene3D" id="1.10.10.10">
    <property type="entry name" value="Winged helix-like DNA-binding domain superfamily/Winged helix DNA-binding domain"/>
    <property type="match status" value="1"/>
</dbReference>
<evidence type="ECO:0000256" key="3">
    <source>
        <dbReference type="ARBA" id="ARBA00023163"/>
    </source>
</evidence>
<dbReference type="PANTHER" id="PTHR24567">
    <property type="entry name" value="CRP FAMILY TRANSCRIPTIONAL REGULATORY PROTEIN"/>
    <property type="match status" value="1"/>
</dbReference>
<reference evidence="6 7" key="2">
    <citation type="journal article" date="2015" name="Syst. Appl. Microbiol.">
        <title>Nitrincola nitratireducens sp. nov. isolated from a haloalkaline crater lake.</title>
        <authorList>
            <person name="Singh A."/>
            <person name="Vaidya B."/>
            <person name="Tanuku N.R."/>
            <person name="Pinnaka A.K."/>
        </authorList>
    </citation>
    <scope>NUCLEOTIDE SEQUENCE [LARGE SCALE GENOMIC DNA]</scope>
    <source>
        <strain evidence="6 7">AK23</strain>
    </source>
</reference>
<keyword evidence="3" id="KW-0804">Transcription</keyword>
<dbReference type="PROSITE" id="PS50042">
    <property type="entry name" value="CNMP_BINDING_3"/>
    <property type="match status" value="1"/>
</dbReference>
<dbReference type="AlphaFoldDB" id="W9V099"/>
<feature type="domain" description="HTH crp-type" evidence="5">
    <location>
        <begin position="170"/>
        <end position="245"/>
    </location>
</feature>
<dbReference type="STRING" id="1229521.D791_03567"/>
<dbReference type="CDD" id="cd00038">
    <property type="entry name" value="CAP_ED"/>
    <property type="match status" value="1"/>
</dbReference>
<protein>
    <submittedName>
        <fullName evidence="6">Fumarate and nitrate reduction regulatory protein</fullName>
    </submittedName>
</protein>
<name>W9V099_9GAMM</name>
<dbReference type="PANTHER" id="PTHR24567:SF26">
    <property type="entry name" value="REGULATORY PROTEIN YEIL"/>
    <property type="match status" value="1"/>
</dbReference>
<evidence type="ECO:0000259" key="4">
    <source>
        <dbReference type="PROSITE" id="PS50042"/>
    </source>
</evidence>
<dbReference type="GO" id="GO:0003677">
    <property type="term" value="F:DNA binding"/>
    <property type="evidence" value="ECO:0007669"/>
    <property type="project" value="UniProtKB-KW"/>
</dbReference>
<reference evidence="7" key="1">
    <citation type="submission" date="2012-11" db="EMBL/GenBank/DDBJ databases">
        <authorList>
            <person name="Singh A."/>
            <person name="Pinnaka A.K."/>
            <person name="Vaidya B."/>
        </authorList>
    </citation>
    <scope>NUCLEOTIDE SEQUENCE [LARGE SCALE GENOMIC DNA]</scope>
    <source>
        <strain evidence="7">AK23</strain>
    </source>
</reference>
<dbReference type="InterPro" id="IPR000595">
    <property type="entry name" value="cNMP-bd_dom"/>
</dbReference>
<dbReference type="SMART" id="SM00419">
    <property type="entry name" value="HTH_CRP"/>
    <property type="match status" value="1"/>
</dbReference>
<keyword evidence="2" id="KW-0238">DNA-binding</keyword>
<feature type="domain" description="Cyclic nucleotide-binding" evidence="4">
    <location>
        <begin position="35"/>
        <end position="156"/>
    </location>
</feature>
<dbReference type="Pfam" id="PF13545">
    <property type="entry name" value="HTH_Crp_2"/>
    <property type="match status" value="1"/>
</dbReference>
<evidence type="ECO:0000313" key="6">
    <source>
        <dbReference type="EMBL" id="EXJ09562.1"/>
    </source>
</evidence>
<dbReference type="Gene3D" id="2.60.120.10">
    <property type="entry name" value="Jelly Rolls"/>
    <property type="match status" value="1"/>
</dbReference>
<dbReference type="SMART" id="SM00100">
    <property type="entry name" value="cNMP"/>
    <property type="match status" value="1"/>
</dbReference>
<dbReference type="SUPFAM" id="SSF51206">
    <property type="entry name" value="cAMP-binding domain-like"/>
    <property type="match status" value="1"/>
</dbReference>
<dbReference type="InterPro" id="IPR014710">
    <property type="entry name" value="RmlC-like_jellyroll"/>
</dbReference>
<evidence type="ECO:0000256" key="1">
    <source>
        <dbReference type="ARBA" id="ARBA00023015"/>
    </source>
</evidence>
<dbReference type="InterPro" id="IPR012318">
    <property type="entry name" value="HTH_CRP"/>
</dbReference>
<dbReference type="InterPro" id="IPR018490">
    <property type="entry name" value="cNMP-bd_dom_sf"/>
</dbReference>
<comment type="caution">
    <text evidence="6">The sequence shown here is derived from an EMBL/GenBank/DDBJ whole genome shotgun (WGS) entry which is preliminary data.</text>
</comment>
<dbReference type="Proteomes" id="UP000019464">
    <property type="component" value="Unassembled WGS sequence"/>
</dbReference>
<keyword evidence="7" id="KW-1185">Reference proteome</keyword>
<dbReference type="EMBL" id="AONB01000023">
    <property type="protein sequence ID" value="EXJ09562.1"/>
    <property type="molecule type" value="Genomic_DNA"/>
</dbReference>
<proteinExistence type="predicted"/>
<sequence length="252" mass="28797">MRICPTLDSVGNSQAFDGSDEQMCTNACMVKNHALFCCMAVEGAQRLIKRAKHIHIPSHRLIYREGDEADKFYLIVKGSVKLFRPTQEGGEHIIDIVRSGHLLAESEIFDQTHQYHYFAEALQTTQMIGFSTVIFREIISRDIDASRKLLAYFSDSLKRKNYDLEVMINCPAKKRLLIYFKQLLEDNYEKGGGVQSVEIKLPMPKCQLAARLAMKPETLSRILAELKQKGIIHMSSRKILINNVEEFMKLAV</sequence>
<keyword evidence="1" id="KW-0805">Transcription regulation</keyword>
<gene>
    <name evidence="6" type="primary">fnr_2</name>
    <name evidence="6" type="ORF">D791_03567</name>
</gene>
<evidence type="ECO:0000259" key="5">
    <source>
        <dbReference type="PROSITE" id="PS51063"/>
    </source>
</evidence>
<dbReference type="InterPro" id="IPR036388">
    <property type="entry name" value="WH-like_DNA-bd_sf"/>
</dbReference>
<dbReference type="Pfam" id="PF00027">
    <property type="entry name" value="cNMP_binding"/>
    <property type="match status" value="1"/>
</dbReference>
<dbReference type="PROSITE" id="PS51063">
    <property type="entry name" value="HTH_CRP_2"/>
    <property type="match status" value="1"/>
</dbReference>
<organism evidence="6 7">
    <name type="scientific">Nitrincola nitratireducens</name>
    <dbReference type="NCBI Taxonomy" id="1229521"/>
    <lineage>
        <taxon>Bacteria</taxon>
        <taxon>Pseudomonadati</taxon>
        <taxon>Pseudomonadota</taxon>
        <taxon>Gammaproteobacteria</taxon>
        <taxon>Oceanospirillales</taxon>
        <taxon>Oceanospirillaceae</taxon>
        <taxon>Nitrincola</taxon>
    </lineage>
</organism>
<evidence type="ECO:0000256" key="2">
    <source>
        <dbReference type="ARBA" id="ARBA00023125"/>
    </source>
</evidence>
<evidence type="ECO:0000313" key="7">
    <source>
        <dbReference type="Proteomes" id="UP000019464"/>
    </source>
</evidence>
<dbReference type="GO" id="GO:0003700">
    <property type="term" value="F:DNA-binding transcription factor activity"/>
    <property type="evidence" value="ECO:0007669"/>
    <property type="project" value="TreeGrafter"/>
</dbReference>
<dbReference type="SUPFAM" id="SSF46785">
    <property type="entry name" value="Winged helix' DNA-binding domain"/>
    <property type="match status" value="1"/>
</dbReference>
<accession>W9V099</accession>
<dbReference type="RefSeq" id="WP_036513868.1">
    <property type="nucleotide sequence ID" value="NZ_AONB01000023.1"/>
</dbReference>
<dbReference type="InterPro" id="IPR050397">
    <property type="entry name" value="Env_Response_Regulators"/>
</dbReference>